<accession>A0A8S1K0M3</accession>
<evidence type="ECO:0000313" key="2">
    <source>
        <dbReference type="Proteomes" id="UP000688137"/>
    </source>
</evidence>
<evidence type="ECO:0000313" key="1">
    <source>
        <dbReference type="EMBL" id="CAD8046570.1"/>
    </source>
</evidence>
<proteinExistence type="predicted"/>
<dbReference type="EMBL" id="CAJJDM010000007">
    <property type="protein sequence ID" value="CAD8046570.1"/>
    <property type="molecule type" value="Genomic_DNA"/>
</dbReference>
<organism evidence="1 2">
    <name type="scientific">Paramecium primaurelia</name>
    <dbReference type="NCBI Taxonomy" id="5886"/>
    <lineage>
        <taxon>Eukaryota</taxon>
        <taxon>Sar</taxon>
        <taxon>Alveolata</taxon>
        <taxon>Ciliophora</taxon>
        <taxon>Intramacronucleata</taxon>
        <taxon>Oligohymenophorea</taxon>
        <taxon>Peniculida</taxon>
        <taxon>Parameciidae</taxon>
        <taxon>Paramecium</taxon>
    </lineage>
</organism>
<reference evidence="1" key="1">
    <citation type="submission" date="2021-01" db="EMBL/GenBank/DDBJ databases">
        <authorList>
            <consortium name="Genoscope - CEA"/>
            <person name="William W."/>
        </authorList>
    </citation>
    <scope>NUCLEOTIDE SEQUENCE</scope>
</reference>
<name>A0A8S1K0M3_PARPR</name>
<comment type="caution">
    <text evidence="1">The sequence shown here is derived from an EMBL/GenBank/DDBJ whole genome shotgun (WGS) entry which is preliminary data.</text>
</comment>
<dbReference type="OMA" id="PVWERSV"/>
<gene>
    <name evidence="1" type="ORF">PPRIM_AZ9-3.1.T0100465</name>
</gene>
<dbReference type="Proteomes" id="UP000688137">
    <property type="component" value="Unassembled WGS sequence"/>
</dbReference>
<keyword evidence="2" id="KW-1185">Reference proteome</keyword>
<sequence length="69" mass="8121">MAKQWFTTLPSNYFMRQSRKGGRREILFTTIALGLAHFGLFEPLRNSYYQRGVLPTWERSVVNGQPWTI</sequence>
<protein>
    <submittedName>
        <fullName evidence="1">Uncharacterized protein</fullName>
    </submittedName>
</protein>
<dbReference type="AlphaFoldDB" id="A0A8S1K0M3"/>